<reference evidence="3" key="2">
    <citation type="submission" date="2024-04" db="EMBL/GenBank/DDBJ databases">
        <authorList>
            <person name="Chen Y."/>
            <person name="Shah S."/>
            <person name="Dougan E. K."/>
            <person name="Thang M."/>
            <person name="Chan C."/>
        </authorList>
    </citation>
    <scope>NUCLEOTIDE SEQUENCE [LARGE SCALE GENOMIC DNA]</scope>
</reference>
<evidence type="ECO:0000313" key="2">
    <source>
        <dbReference type="EMBL" id="CAI3984802.1"/>
    </source>
</evidence>
<name>A0A9P1FSG5_9DINO</name>
<dbReference type="EMBL" id="CAMXCT030000919">
    <property type="protein sequence ID" value="CAL4772114.1"/>
    <property type="molecule type" value="Genomic_DNA"/>
</dbReference>
<protein>
    <submittedName>
        <fullName evidence="2">Uncharacterized protein</fullName>
    </submittedName>
</protein>
<sequence>VLLLIFRLHVGLRHLEEEHKEVTLSTDSCDNSETGTHETAKRLRTDADKADGVADDGADWMGAMSALNALSSEDEADDADEAGQGEIPEVGVV</sequence>
<dbReference type="AlphaFoldDB" id="A0A9P1FSG5"/>
<comment type="caution">
    <text evidence="2">The sequence shown here is derived from an EMBL/GenBank/DDBJ whole genome shotgun (WGS) entry which is preliminary data.</text>
</comment>
<evidence type="ECO:0000256" key="1">
    <source>
        <dbReference type="SAM" id="MobiDB-lite"/>
    </source>
</evidence>
<accession>A0A9P1FSG5</accession>
<gene>
    <name evidence="2" type="ORF">C1SCF055_LOCUS12314</name>
</gene>
<organism evidence="2">
    <name type="scientific">Cladocopium goreaui</name>
    <dbReference type="NCBI Taxonomy" id="2562237"/>
    <lineage>
        <taxon>Eukaryota</taxon>
        <taxon>Sar</taxon>
        <taxon>Alveolata</taxon>
        <taxon>Dinophyceae</taxon>
        <taxon>Suessiales</taxon>
        <taxon>Symbiodiniaceae</taxon>
        <taxon>Cladocopium</taxon>
    </lineage>
</organism>
<dbReference type="EMBL" id="CAMXCT010000919">
    <property type="protein sequence ID" value="CAI3984802.1"/>
    <property type="molecule type" value="Genomic_DNA"/>
</dbReference>
<dbReference type="EMBL" id="CAMXCT020000919">
    <property type="protein sequence ID" value="CAL1138177.1"/>
    <property type="molecule type" value="Genomic_DNA"/>
</dbReference>
<reference evidence="2" key="1">
    <citation type="submission" date="2022-10" db="EMBL/GenBank/DDBJ databases">
        <authorList>
            <person name="Chen Y."/>
            <person name="Dougan E. K."/>
            <person name="Chan C."/>
            <person name="Rhodes N."/>
            <person name="Thang M."/>
        </authorList>
    </citation>
    <scope>NUCLEOTIDE SEQUENCE</scope>
</reference>
<keyword evidence="4" id="KW-1185">Reference proteome</keyword>
<evidence type="ECO:0000313" key="4">
    <source>
        <dbReference type="Proteomes" id="UP001152797"/>
    </source>
</evidence>
<proteinExistence type="predicted"/>
<feature type="region of interest" description="Disordered" evidence="1">
    <location>
        <begin position="67"/>
        <end position="93"/>
    </location>
</feature>
<feature type="compositionally biased region" description="Acidic residues" evidence="1">
    <location>
        <begin position="72"/>
        <end position="83"/>
    </location>
</feature>
<dbReference type="Proteomes" id="UP001152797">
    <property type="component" value="Unassembled WGS sequence"/>
</dbReference>
<evidence type="ECO:0000313" key="3">
    <source>
        <dbReference type="EMBL" id="CAL1138177.1"/>
    </source>
</evidence>
<feature type="non-terminal residue" evidence="2">
    <location>
        <position position="1"/>
    </location>
</feature>